<dbReference type="Gene3D" id="2.60.40.770">
    <property type="match status" value="1"/>
</dbReference>
<keyword evidence="11" id="KW-1185">Reference proteome</keyword>
<evidence type="ECO:0000313" key="10">
    <source>
        <dbReference type="EMBL" id="WOO77365.1"/>
    </source>
</evidence>
<evidence type="ECO:0000256" key="4">
    <source>
        <dbReference type="ARBA" id="ARBA00016056"/>
    </source>
</evidence>
<dbReference type="InterPro" id="IPR003172">
    <property type="entry name" value="ML_dom"/>
</dbReference>
<name>A0AAF0Y089_9TREE</name>
<dbReference type="GO" id="GO:0015918">
    <property type="term" value="P:sterol transport"/>
    <property type="evidence" value="ECO:0007669"/>
    <property type="project" value="InterPro"/>
</dbReference>
<dbReference type="InterPro" id="IPR039670">
    <property type="entry name" value="NPC2-like"/>
</dbReference>
<protein>
    <recommendedName>
        <fullName evidence="4">Phosphatidylglycerol/phosphatidylinositol transfer protein</fullName>
    </recommendedName>
</protein>
<evidence type="ECO:0000256" key="2">
    <source>
        <dbReference type="ARBA" id="ARBA00006370"/>
    </source>
</evidence>
<dbReference type="AlphaFoldDB" id="A0AAF0Y089"/>
<keyword evidence="5" id="KW-0813">Transport</keyword>
<comment type="similarity">
    <text evidence="2">Belongs to the NPC2 family.</text>
</comment>
<reference evidence="10" key="1">
    <citation type="submission" date="2023-10" db="EMBL/GenBank/DDBJ databases">
        <authorList>
            <person name="Noh H."/>
        </authorList>
    </citation>
    <scope>NUCLEOTIDE SEQUENCE</scope>
    <source>
        <strain evidence="10">DUCC4014</strain>
    </source>
</reference>
<dbReference type="RefSeq" id="XP_062623397.1">
    <property type="nucleotide sequence ID" value="XM_062767413.1"/>
</dbReference>
<dbReference type="SMART" id="SM00737">
    <property type="entry name" value="ML"/>
    <property type="match status" value="1"/>
</dbReference>
<evidence type="ECO:0000256" key="6">
    <source>
        <dbReference type="ARBA" id="ARBA00022729"/>
    </source>
</evidence>
<dbReference type="PANTHER" id="PTHR11306:SF0">
    <property type="entry name" value="PHOSPHATIDYLGLYCEROL_PHOSPHATIDYLINOSITOL TRANSFER PROTEIN"/>
    <property type="match status" value="1"/>
</dbReference>
<keyword evidence="7" id="KW-0445">Lipid transport</keyword>
<evidence type="ECO:0000313" key="11">
    <source>
        <dbReference type="Proteomes" id="UP000827549"/>
    </source>
</evidence>
<organism evidence="10 11">
    <name type="scientific">Vanrija pseudolonga</name>
    <dbReference type="NCBI Taxonomy" id="143232"/>
    <lineage>
        <taxon>Eukaryota</taxon>
        <taxon>Fungi</taxon>
        <taxon>Dikarya</taxon>
        <taxon>Basidiomycota</taxon>
        <taxon>Agaricomycotina</taxon>
        <taxon>Tremellomycetes</taxon>
        <taxon>Trichosporonales</taxon>
        <taxon>Trichosporonaceae</taxon>
        <taxon>Vanrija</taxon>
    </lineage>
</organism>
<dbReference type="Pfam" id="PF02221">
    <property type="entry name" value="E1_DerP2_DerF2"/>
    <property type="match status" value="1"/>
</dbReference>
<evidence type="ECO:0000256" key="1">
    <source>
        <dbReference type="ARBA" id="ARBA00002053"/>
    </source>
</evidence>
<gene>
    <name evidence="10" type="primary">NPC2_1</name>
    <name evidence="10" type="ORF">LOC62_01G000952</name>
</gene>
<evidence type="ECO:0000256" key="7">
    <source>
        <dbReference type="ARBA" id="ARBA00023055"/>
    </source>
</evidence>
<feature type="region of interest" description="Disordered" evidence="8">
    <location>
        <begin position="1"/>
        <end position="24"/>
    </location>
</feature>
<dbReference type="GeneID" id="87804210"/>
<dbReference type="InterPro" id="IPR014756">
    <property type="entry name" value="Ig_E-set"/>
</dbReference>
<sequence length="154" mass="17376">MTGDTGDGLSDFRMPRQGGREGRQLPYEASAERLSLVSWIQLTPDPPQRGKELTVSFRTTVSEVLDEGAYADVAVNIGLVKVLRKQYDLCEEARNLNTSIQCPAQQGEYYVEHTFDLAKTIPEAKFNIKVRGFTVKEEPLVCLDLVVDFIRRHD</sequence>
<accession>A0AAF0Y089</accession>
<proteinExistence type="inferred from homology"/>
<evidence type="ECO:0000256" key="5">
    <source>
        <dbReference type="ARBA" id="ARBA00022448"/>
    </source>
</evidence>
<evidence type="ECO:0000259" key="9">
    <source>
        <dbReference type="SMART" id="SM00737"/>
    </source>
</evidence>
<dbReference type="PANTHER" id="PTHR11306">
    <property type="entry name" value="NIEMANN PICK TYPE C2 PROTEIN NPC2-RELATED"/>
    <property type="match status" value="1"/>
</dbReference>
<dbReference type="Proteomes" id="UP000827549">
    <property type="component" value="Chromosome 1"/>
</dbReference>
<comment type="function">
    <text evidence="1">Catalyzes the intermembrane transfer of phosphatidylglycerol and phosphatidylinositol.</text>
</comment>
<dbReference type="GO" id="GO:0032934">
    <property type="term" value="F:sterol binding"/>
    <property type="evidence" value="ECO:0007669"/>
    <property type="project" value="InterPro"/>
</dbReference>
<comment type="subunit">
    <text evidence="3">Monomer.</text>
</comment>
<evidence type="ECO:0000256" key="8">
    <source>
        <dbReference type="SAM" id="MobiDB-lite"/>
    </source>
</evidence>
<evidence type="ECO:0000256" key="3">
    <source>
        <dbReference type="ARBA" id="ARBA00011245"/>
    </source>
</evidence>
<dbReference type="EMBL" id="CP086714">
    <property type="protein sequence ID" value="WOO77365.1"/>
    <property type="molecule type" value="Genomic_DNA"/>
</dbReference>
<dbReference type="SUPFAM" id="SSF81296">
    <property type="entry name" value="E set domains"/>
    <property type="match status" value="1"/>
</dbReference>
<keyword evidence="6" id="KW-0732">Signal</keyword>
<feature type="domain" description="MD-2-related lipid-recognition" evidence="9">
    <location>
        <begin position="27"/>
        <end position="147"/>
    </location>
</feature>